<dbReference type="Proteomes" id="UP001500064">
    <property type="component" value="Unassembled WGS sequence"/>
</dbReference>
<evidence type="ECO:0000313" key="3">
    <source>
        <dbReference type="Proteomes" id="UP001500064"/>
    </source>
</evidence>
<gene>
    <name evidence="2" type="ORF">GCM10009733_078570</name>
</gene>
<feature type="compositionally biased region" description="Polar residues" evidence="1">
    <location>
        <begin position="50"/>
        <end position="59"/>
    </location>
</feature>
<reference evidence="3" key="1">
    <citation type="journal article" date="2019" name="Int. J. Syst. Evol. Microbiol.">
        <title>The Global Catalogue of Microorganisms (GCM) 10K type strain sequencing project: providing services to taxonomists for standard genome sequencing and annotation.</title>
        <authorList>
            <consortium name="The Broad Institute Genomics Platform"/>
            <consortium name="The Broad Institute Genome Sequencing Center for Infectious Disease"/>
            <person name="Wu L."/>
            <person name="Ma J."/>
        </authorList>
    </citation>
    <scope>NUCLEOTIDE SEQUENCE [LARGE SCALE GENOMIC DNA]</scope>
    <source>
        <strain evidence="3">JCM 13929</strain>
    </source>
</reference>
<protein>
    <submittedName>
        <fullName evidence="2">Uncharacterized protein</fullName>
    </submittedName>
</protein>
<organism evidence="2 3">
    <name type="scientific">Nonomuraea maheshkhaliensis</name>
    <dbReference type="NCBI Taxonomy" id="419590"/>
    <lineage>
        <taxon>Bacteria</taxon>
        <taxon>Bacillati</taxon>
        <taxon>Actinomycetota</taxon>
        <taxon>Actinomycetes</taxon>
        <taxon>Streptosporangiales</taxon>
        <taxon>Streptosporangiaceae</taxon>
        <taxon>Nonomuraea</taxon>
    </lineage>
</organism>
<proteinExistence type="predicted"/>
<evidence type="ECO:0000313" key="2">
    <source>
        <dbReference type="EMBL" id="GAA1669426.1"/>
    </source>
</evidence>
<dbReference type="RefSeq" id="WP_346111834.1">
    <property type="nucleotide sequence ID" value="NZ_BAAAMU010000083.1"/>
</dbReference>
<name>A0ABP4SBX3_9ACTN</name>
<dbReference type="EMBL" id="BAAAMU010000083">
    <property type="protein sequence ID" value="GAA1669426.1"/>
    <property type="molecule type" value="Genomic_DNA"/>
</dbReference>
<feature type="region of interest" description="Disordered" evidence="1">
    <location>
        <begin position="37"/>
        <end position="59"/>
    </location>
</feature>
<comment type="caution">
    <text evidence="2">The sequence shown here is derived from an EMBL/GenBank/DDBJ whole genome shotgun (WGS) entry which is preliminary data.</text>
</comment>
<sequence length="59" mass="6591">MTVRTAKRALNMRGYPEAPIRDITLTDVDFGTTATANVSRERREPRLRNVTANGTPVMT</sequence>
<evidence type="ECO:0000256" key="1">
    <source>
        <dbReference type="SAM" id="MobiDB-lite"/>
    </source>
</evidence>
<accession>A0ABP4SBX3</accession>
<keyword evidence="3" id="KW-1185">Reference proteome</keyword>